<dbReference type="GO" id="GO:1904680">
    <property type="term" value="F:peptide transmembrane transporter activity"/>
    <property type="evidence" value="ECO:0007669"/>
    <property type="project" value="TreeGrafter"/>
</dbReference>
<evidence type="ECO:0000313" key="5">
    <source>
        <dbReference type="EMBL" id="AFL55114.1"/>
    </source>
</evidence>
<dbReference type="EMBL" id="CP003565">
    <property type="protein sequence ID" value="AFL55114.1"/>
    <property type="molecule type" value="Genomic_DNA"/>
</dbReference>
<evidence type="ECO:0000256" key="1">
    <source>
        <dbReference type="ARBA" id="ARBA00004418"/>
    </source>
</evidence>
<reference evidence="5" key="1">
    <citation type="journal article" date="2012" name="J. Bacteriol.">
        <title>Complete genome sequence of the broad-host-range strain Sinorhizobium fredii USDA257.</title>
        <authorList>
            <person name="Schuldes J."/>
            <person name="Rodriguez Orbegoso M."/>
            <person name="Schmeisser C."/>
            <person name="Krishnan H.B."/>
            <person name="Daniel R."/>
            <person name="Streit W.R."/>
        </authorList>
    </citation>
    <scope>NUCLEOTIDE SEQUENCE [LARGE SCALE GENOMIC DNA]</scope>
    <source>
        <strain evidence="5">USDA 257</strain>
        <plasmid evidence="5">pUSDA257</plasmid>
    </source>
</reference>
<evidence type="ECO:0000259" key="4">
    <source>
        <dbReference type="Pfam" id="PF00496"/>
    </source>
</evidence>
<dbReference type="GO" id="GO:0043190">
    <property type="term" value="C:ATP-binding cassette (ABC) transporter complex"/>
    <property type="evidence" value="ECO:0007669"/>
    <property type="project" value="InterPro"/>
</dbReference>
<dbReference type="PIRSF" id="PIRSF002741">
    <property type="entry name" value="MppA"/>
    <property type="match status" value="1"/>
</dbReference>
<dbReference type="SUPFAM" id="SSF53850">
    <property type="entry name" value="Periplasmic binding protein-like II"/>
    <property type="match status" value="1"/>
</dbReference>
<gene>
    <name evidence="5" type="ORF">USDA257_p03990</name>
</gene>
<feature type="domain" description="Solute-binding protein family 5" evidence="4">
    <location>
        <begin position="147"/>
        <end position="562"/>
    </location>
</feature>
<dbReference type="GO" id="GO:0042884">
    <property type="term" value="P:microcin transport"/>
    <property type="evidence" value="ECO:0007669"/>
    <property type="project" value="TreeGrafter"/>
</dbReference>
<protein>
    <submittedName>
        <fullName evidence="5">Extracellular solute-binding protein, family 5</fullName>
    </submittedName>
</protein>
<geneLocation type="plasmid" evidence="6">
    <name>pUSDA257 fragment 2</name>
</geneLocation>
<comment type="similarity">
    <text evidence="2">Belongs to the bacterial solute-binding protein 5 family.</text>
</comment>
<proteinExistence type="inferred from homology"/>
<sequence>MPISRDDRPLACRSCNDLEPPHKHRGGEWIKTRRKDEMLDIGVIGRLKFATAFMAMSLLLVPAAEAHEQPVWHYGLSLVDDLKYPPGFKKFDYVNPEAPKGGDLRLSQTGTFDTFNPLLVKGETAVGLDFVFDTLMKPSEDEISTAYGLLAEGVSFPDDISSATFRLRQEAKWADGKPVTPEDVVFSFDKAKELNPLYQSYYRHVVKAEKTGDRDVTFHFDDKNNHELPHILGQIRIVPKHWWEGTGPDGKPRDISRTTLEPVMGSGPYRIASFAPGGTIRYERRPDYWGVALNVNVGQNNFDSITYSFFGDRDVEFEAFRSGNTDYWRENQAMRWATAFDFPAVKDGRVKREEIPNPFRATAVMQAMVPNMRRKPFDDERVRQALNYALDFEELNRTIFYNQYQRVNSFFFATELASSGLPEGKELKNLNEVKDLVPPEVFTTPYSNPVGGTPQKARENLRKAIELLNKAGFELNGNRMVNTETGKPFSFEIMLSSPSFERVALPYAQNLKRIGIEARVRTVDPSQYTNRKRAFDYDVTWEVWGQSLSPGNEQADYWGSAAATRQGSRNYAGISDPGVDALIERVIFAKDRETLVAATKALDRVLLAHNYVIPLYYKLAAQIAYWDALARPKELPKYGLGFPEVWWSKSAACHLPASL</sequence>
<dbReference type="Pfam" id="PF00496">
    <property type="entry name" value="SBP_bac_5"/>
    <property type="match status" value="1"/>
</dbReference>
<dbReference type="PANTHER" id="PTHR30290">
    <property type="entry name" value="PERIPLASMIC BINDING COMPONENT OF ABC TRANSPORTER"/>
    <property type="match status" value="1"/>
</dbReference>
<name>I3XGV8_SINF2</name>
<dbReference type="InterPro" id="IPR000914">
    <property type="entry name" value="SBP_5_dom"/>
</dbReference>
<dbReference type="Gene3D" id="3.10.105.10">
    <property type="entry name" value="Dipeptide-binding Protein, Domain 3"/>
    <property type="match status" value="1"/>
</dbReference>
<evidence type="ECO:0000256" key="3">
    <source>
        <dbReference type="ARBA" id="ARBA00022729"/>
    </source>
</evidence>
<dbReference type="GO" id="GO:0015833">
    <property type="term" value="P:peptide transport"/>
    <property type="evidence" value="ECO:0007669"/>
    <property type="project" value="TreeGrafter"/>
</dbReference>
<dbReference type="HOGENOM" id="CLU_023171_0_0_5"/>
<accession>I3XGV8</accession>
<dbReference type="AlphaFoldDB" id="I3XGV8"/>
<dbReference type="PATRIC" id="fig|1185652.3.peg.6798"/>
<dbReference type="InterPro" id="IPR030678">
    <property type="entry name" value="Peptide/Ni-bd"/>
</dbReference>
<dbReference type="PANTHER" id="PTHR30290:SF64">
    <property type="entry name" value="ABC TRANSPORTER PERIPLASMIC BINDING PROTEIN"/>
    <property type="match status" value="1"/>
</dbReference>
<dbReference type="InterPro" id="IPR039424">
    <property type="entry name" value="SBP_5"/>
</dbReference>
<evidence type="ECO:0000256" key="2">
    <source>
        <dbReference type="ARBA" id="ARBA00005695"/>
    </source>
</evidence>
<dbReference type="Gene3D" id="3.40.190.10">
    <property type="entry name" value="Periplasmic binding protein-like II"/>
    <property type="match status" value="1"/>
</dbReference>
<organism evidence="5">
    <name type="scientific">Sinorhizobium fredii (strain USDA 257)</name>
    <dbReference type="NCBI Taxonomy" id="1185652"/>
    <lineage>
        <taxon>Bacteria</taxon>
        <taxon>Pseudomonadati</taxon>
        <taxon>Pseudomonadota</taxon>
        <taxon>Alphaproteobacteria</taxon>
        <taxon>Hyphomicrobiales</taxon>
        <taxon>Rhizobiaceae</taxon>
        <taxon>Sinorhizobium/Ensifer group</taxon>
        <taxon>Sinorhizobium</taxon>
    </lineage>
</organism>
<dbReference type="CDD" id="cd08497">
    <property type="entry name" value="MbnE-like"/>
    <property type="match status" value="1"/>
</dbReference>
<keyword evidence="5" id="KW-0614">Plasmid</keyword>
<comment type="subcellular location">
    <subcellularLocation>
        <location evidence="1">Periplasm</location>
    </subcellularLocation>
</comment>
<dbReference type="GO" id="GO:0030288">
    <property type="term" value="C:outer membrane-bounded periplasmic space"/>
    <property type="evidence" value="ECO:0007669"/>
    <property type="project" value="TreeGrafter"/>
</dbReference>
<keyword evidence="3" id="KW-0732">Signal</keyword>
<evidence type="ECO:0000313" key="6">
    <source>
        <dbReference type="Proteomes" id="UP000006180"/>
    </source>
</evidence>